<evidence type="ECO:0000313" key="2">
    <source>
        <dbReference type="EMBL" id="MDA3968929.1"/>
    </source>
</evidence>
<dbReference type="Gene3D" id="1.10.150.290">
    <property type="entry name" value="S-adenosyl-L-methionine-dependent methyltransferases"/>
    <property type="match status" value="1"/>
</dbReference>
<reference evidence="2 3" key="1">
    <citation type="submission" date="2023-01" db="EMBL/GenBank/DDBJ databases">
        <title>Description of Helicobacter ibis sp. nov. isolated from faecal droppings of black-faced ibis (Theristicus melanopis).</title>
        <authorList>
            <person name="Lopez-Cantillo M."/>
            <person name="Vidal-Veuthey B."/>
            <person name="Mella A."/>
            <person name="De La Haba R."/>
            <person name="Collado L."/>
        </authorList>
    </citation>
    <scope>NUCLEOTIDE SEQUENCE [LARGE SCALE GENOMIC DNA]</scope>
    <source>
        <strain evidence="2 3">A82</strain>
    </source>
</reference>
<evidence type="ECO:0000313" key="3">
    <source>
        <dbReference type="Proteomes" id="UP001210261"/>
    </source>
</evidence>
<organism evidence="2 3">
    <name type="scientific">Helicobacter ibis</name>
    <dbReference type="NCBI Taxonomy" id="2962633"/>
    <lineage>
        <taxon>Bacteria</taxon>
        <taxon>Pseudomonadati</taxon>
        <taxon>Campylobacterota</taxon>
        <taxon>Epsilonproteobacteria</taxon>
        <taxon>Campylobacterales</taxon>
        <taxon>Helicobacteraceae</taxon>
        <taxon>Helicobacter</taxon>
    </lineage>
</organism>
<dbReference type="EMBL" id="JAQHXR010000002">
    <property type="protein sequence ID" value="MDA3968929.1"/>
    <property type="molecule type" value="Genomic_DNA"/>
</dbReference>
<protein>
    <submittedName>
        <fullName evidence="2">Methyltransferase domain-containing protein</fullName>
    </submittedName>
</protein>
<keyword evidence="3" id="KW-1185">Reference proteome</keyword>
<dbReference type="Pfam" id="PF13847">
    <property type="entry name" value="Methyltransf_31"/>
    <property type="match status" value="1"/>
</dbReference>
<dbReference type="CDD" id="cd02440">
    <property type="entry name" value="AdoMet_MTases"/>
    <property type="match status" value="1"/>
</dbReference>
<dbReference type="InterPro" id="IPR025714">
    <property type="entry name" value="Methyltranfer_dom"/>
</dbReference>
<dbReference type="Proteomes" id="UP001210261">
    <property type="component" value="Unassembled WGS sequence"/>
</dbReference>
<dbReference type="PANTHER" id="PTHR43861">
    <property type="entry name" value="TRANS-ACONITATE 2-METHYLTRANSFERASE-RELATED"/>
    <property type="match status" value="1"/>
</dbReference>
<dbReference type="Gene3D" id="3.40.50.150">
    <property type="entry name" value="Vaccinia Virus protein VP39"/>
    <property type="match status" value="1"/>
</dbReference>
<proteinExistence type="predicted"/>
<feature type="domain" description="Methyltransferase" evidence="1">
    <location>
        <begin position="34"/>
        <end position="135"/>
    </location>
</feature>
<dbReference type="InterPro" id="IPR029063">
    <property type="entry name" value="SAM-dependent_MTases_sf"/>
</dbReference>
<keyword evidence="2" id="KW-0808">Transferase</keyword>
<gene>
    <name evidence="2" type="ORF">PF021_04480</name>
</gene>
<dbReference type="PANTHER" id="PTHR43861:SF1">
    <property type="entry name" value="TRANS-ACONITATE 2-METHYLTRANSFERASE"/>
    <property type="match status" value="1"/>
</dbReference>
<accession>A0ABT4VE03</accession>
<sequence length="255" mass="29804">MEWKADKYLKFKEYRNLANIDLINAIKRHGNSYSSILDLGCGPGNSTTLLAQTFKDSKILALDNSQDMINKAKNLKLKNCTFELCDIDKNLNTTNKYNLIFTNASIHWIKNQTKLLKNITNMLEKNGIFAMQIPLDSKSIFHKSAKTLIKKYNTKIDRIFFSLPYAKYYDILSKKCKVEMWESTYFHRLDDIDSILQWYEGSSLTSYTNKLEKDSQKDFLDELLKILSQKIKPQQNGDILLPFPRLFIISKYCFK</sequence>
<dbReference type="SUPFAM" id="SSF53335">
    <property type="entry name" value="S-adenosyl-L-methionine-dependent methyltransferases"/>
    <property type="match status" value="1"/>
</dbReference>
<dbReference type="GO" id="GO:0008168">
    <property type="term" value="F:methyltransferase activity"/>
    <property type="evidence" value="ECO:0007669"/>
    <property type="project" value="UniProtKB-KW"/>
</dbReference>
<keyword evidence="2" id="KW-0489">Methyltransferase</keyword>
<evidence type="ECO:0000259" key="1">
    <source>
        <dbReference type="Pfam" id="PF13847"/>
    </source>
</evidence>
<dbReference type="InterPro" id="IPR023149">
    <property type="entry name" value="Trans_acon_MeTrfase_C"/>
</dbReference>
<dbReference type="RefSeq" id="WP_271021221.1">
    <property type="nucleotide sequence ID" value="NZ_JAQHXR010000002.1"/>
</dbReference>
<name>A0ABT4VE03_9HELI</name>
<comment type="caution">
    <text evidence="2">The sequence shown here is derived from an EMBL/GenBank/DDBJ whole genome shotgun (WGS) entry which is preliminary data.</text>
</comment>
<dbReference type="GO" id="GO:0032259">
    <property type="term" value="P:methylation"/>
    <property type="evidence" value="ECO:0007669"/>
    <property type="project" value="UniProtKB-KW"/>
</dbReference>